<comment type="function">
    <text evidence="7">Hydrolyzes the sphingolipid ceramide into sphingosine and free fatty acid.</text>
</comment>
<gene>
    <name evidence="8" type="ORF">ODALV1_LOCUS8972</name>
</gene>
<sequence>MAPTPPKDFWGPPTATLDWCEINYEISPFIAEFWNTISNLGMIIPPVFGIYEIIRLGLERKFIYTHVSLIAVGIGSWAFHMTLQYYMQLLDELPMVFGNVLLIYQLTELRKSMKKPVNSTLLFVCCMYAFFFSVFYVSFKNPLIHQVMYGAGVVVVLILDLRLVNYNQCRTCTKLLSAGFFMYTFGFGLWNIDNQLCPQLTDLRTKLPRYLGPATQLHAWWHILAGYATYLHILFEIHARSHFVKPRTQVTLRYFGISIQPLYRHRNG</sequence>
<feature type="transmembrane region" description="Helical" evidence="7">
    <location>
        <begin position="175"/>
        <end position="192"/>
    </location>
</feature>
<keyword evidence="4 7" id="KW-0378">Hydrolase</keyword>
<keyword evidence="3 7" id="KW-0812">Transmembrane</keyword>
<feature type="transmembrane region" description="Helical" evidence="7">
    <location>
        <begin position="61"/>
        <end position="79"/>
    </location>
</feature>
<keyword evidence="6 7" id="KW-0472">Membrane</keyword>
<dbReference type="EC" id="3.5.1.-" evidence="7"/>
<keyword evidence="7" id="KW-0443">Lipid metabolism</keyword>
<reference evidence="8 9" key="1">
    <citation type="submission" date="2024-08" db="EMBL/GenBank/DDBJ databases">
        <authorList>
            <person name="Cucini C."/>
            <person name="Frati F."/>
        </authorList>
    </citation>
    <scope>NUCLEOTIDE SEQUENCE [LARGE SCALE GENOMIC DNA]</scope>
</reference>
<name>A0ABP1Q9S3_9HEXA</name>
<evidence type="ECO:0000256" key="4">
    <source>
        <dbReference type="ARBA" id="ARBA00022801"/>
    </source>
</evidence>
<comment type="similarity">
    <text evidence="2 7">Belongs to the alkaline ceramidase family.</text>
</comment>
<organism evidence="8 9">
    <name type="scientific">Orchesella dallaii</name>
    <dbReference type="NCBI Taxonomy" id="48710"/>
    <lineage>
        <taxon>Eukaryota</taxon>
        <taxon>Metazoa</taxon>
        <taxon>Ecdysozoa</taxon>
        <taxon>Arthropoda</taxon>
        <taxon>Hexapoda</taxon>
        <taxon>Collembola</taxon>
        <taxon>Entomobryomorpha</taxon>
        <taxon>Entomobryoidea</taxon>
        <taxon>Orchesellidae</taxon>
        <taxon>Orchesellinae</taxon>
        <taxon>Orchesella</taxon>
    </lineage>
</organism>
<accession>A0ABP1Q9S3</accession>
<comment type="subcellular location">
    <subcellularLocation>
        <location evidence="1">Membrane</location>
        <topology evidence="1">Multi-pass membrane protein</topology>
    </subcellularLocation>
</comment>
<feature type="transmembrane region" description="Helical" evidence="7">
    <location>
        <begin position="219"/>
        <end position="237"/>
    </location>
</feature>
<keyword evidence="5 7" id="KW-1133">Transmembrane helix</keyword>
<dbReference type="PANTHER" id="PTHR46187">
    <property type="entry name" value="ALKALINE CERAMIDASE 3"/>
    <property type="match status" value="1"/>
</dbReference>
<dbReference type="InterPro" id="IPR008901">
    <property type="entry name" value="ACER"/>
</dbReference>
<dbReference type="EMBL" id="CAXLJM020000027">
    <property type="protein sequence ID" value="CAL8095111.1"/>
    <property type="molecule type" value="Genomic_DNA"/>
</dbReference>
<feature type="transmembrane region" description="Helical" evidence="7">
    <location>
        <begin position="33"/>
        <end position="54"/>
    </location>
</feature>
<comment type="caution">
    <text evidence="8">The sequence shown here is derived from an EMBL/GenBank/DDBJ whole genome shotgun (WGS) entry which is preliminary data.</text>
</comment>
<evidence type="ECO:0000313" key="9">
    <source>
        <dbReference type="Proteomes" id="UP001642540"/>
    </source>
</evidence>
<feature type="transmembrane region" description="Helical" evidence="7">
    <location>
        <begin position="85"/>
        <end position="104"/>
    </location>
</feature>
<feature type="transmembrane region" description="Helical" evidence="7">
    <location>
        <begin position="143"/>
        <end position="163"/>
    </location>
</feature>
<dbReference type="PANTHER" id="PTHR46187:SF3">
    <property type="entry name" value="ALKALINE CERAMIDASE 3"/>
    <property type="match status" value="1"/>
</dbReference>
<evidence type="ECO:0000313" key="8">
    <source>
        <dbReference type="EMBL" id="CAL8095111.1"/>
    </source>
</evidence>
<evidence type="ECO:0000256" key="2">
    <source>
        <dbReference type="ARBA" id="ARBA00009780"/>
    </source>
</evidence>
<dbReference type="Proteomes" id="UP001642540">
    <property type="component" value="Unassembled WGS sequence"/>
</dbReference>
<keyword evidence="9" id="KW-1185">Reference proteome</keyword>
<feature type="transmembrane region" description="Helical" evidence="7">
    <location>
        <begin position="116"/>
        <end position="137"/>
    </location>
</feature>
<dbReference type="Pfam" id="PF05875">
    <property type="entry name" value="Ceramidase"/>
    <property type="match status" value="1"/>
</dbReference>
<protein>
    <recommendedName>
        <fullName evidence="7">Alkaline ceramidase</fullName>
        <ecNumber evidence="7">3.5.1.-</ecNumber>
    </recommendedName>
</protein>
<proteinExistence type="inferred from homology"/>
<evidence type="ECO:0000256" key="5">
    <source>
        <dbReference type="ARBA" id="ARBA00022989"/>
    </source>
</evidence>
<evidence type="ECO:0000256" key="7">
    <source>
        <dbReference type="RuleBase" id="RU364079"/>
    </source>
</evidence>
<evidence type="ECO:0000256" key="6">
    <source>
        <dbReference type="ARBA" id="ARBA00023136"/>
    </source>
</evidence>
<evidence type="ECO:0000256" key="3">
    <source>
        <dbReference type="ARBA" id="ARBA00022692"/>
    </source>
</evidence>
<evidence type="ECO:0000256" key="1">
    <source>
        <dbReference type="ARBA" id="ARBA00004141"/>
    </source>
</evidence>